<evidence type="ECO:0000313" key="7">
    <source>
        <dbReference type="EMBL" id="MDN4595354.1"/>
    </source>
</evidence>
<comment type="catalytic activity">
    <reaction evidence="1">
        <text>Hydrolysis of terminal non-reducing N-acetyl-D-hexosamine residues in N-acetyl-beta-D-hexosaminides.</text>
        <dbReference type="EC" id="3.2.1.52"/>
    </reaction>
</comment>
<organism evidence="7 8">
    <name type="scientific">Polycladomyces subterraneus</name>
    <dbReference type="NCBI Taxonomy" id="1016997"/>
    <lineage>
        <taxon>Bacteria</taxon>
        <taxon>Bacillati</taxon>
        <taxon>Bacillota</taxon>
        <taxon>Bacilli</taxon>
        <taxon>Bacillales</taxon>
        <taxon>Thermoactinomycetaceae</taxon>
        <taxon>Polycladomyces</taxon>
    </lineage>
</organism>
<dbReference type="Gene3D" id="3.20.20.300">
    <property type="entry name" value="Glycoside hydrolase, family 3, N-terminal domain"/>
    <property type="match status" value="1"/>
</dbReference>
<evidence type="ECO:0000256" key="3">
    <source>
        <dbReference type="ARBA" id="ARBA00012663"/>
    </source>
</evidence>
<evidence type="ECO:0000256" key="4">
    <source>
        <dbReference type="ARBA" id="ARBA00022801"/>
    </source>
</evidence>
<dbReference type="InterPro" id="IPR001764">
    <property type="entry name" value="Glyco_hydro_3_N"/>
</dbReference>
<dbReference type="NCBIfam" id="NF003740">
    <property type="entry name" value="PRK05337.1"/>
    <property type="match status" value="1"/>
</dbReference>
<dbReference type="EC" id="3.2.1.52" evidence="3"/>
<dbReference type="EMBL" id="JANRHH010000054">
    <property type="protein sequence ID" value="MDN4595354.1"/>
    <property type="molecule type" value="Genomic_DNA"/>
</dbReference>
<accession>A0ABT8IRE8</accession>
<dbReference type="Gene3D" id="3.40.50.1700">
    <property type="entry name" value="Glycoside hydrolase family 3 C-terminal domain"/>
    <property type="match status" value="1"/>
</dbReference>
<protein>
    <recommendedName>
        <fullName evidence="3">beta-N-acetylhexosaminidase</fullName>
        <ecNumber evidence="3">3.2.1.52</ecNumber>
    </recommendedName>
</protein>
<proteinExistence type="inferred from homology"/>
<name>A0ABT8IRE8_9BACL</name>
<dbReference type="InterPro" id="IPR036881">
    <property type="entry name" value="Glyco_hydro_3_C_sf"/>
</dbReference>
<comment type="caution">
    <text evidence="7">The sequence shown here is derived from an EMBL/GenBank/DDBJ whole genome shotgun (WGS) entry which is preliminary data.</text>
</comment>
<evidence type="ECO:0000256" key="5">
    <source>
        <dbReference type="ARBA" id="ARBA00023295"/>
    </source>
</evidence>
<sequence>MNTGRIGRWSITVLVLLVLLCLPSAVPNPLNNRNPLPEVDATWVNRMLARMSLDEKVGQMFMVGFQSNRWGTSTGFSAHARELIRRHHVGGVILFSRNIQNPRQVGELTNQLQQLAVASEPHVPLLIAVDQEGGDITRVDGATVFPSNMAQGATVDPDTAYTSAKTVGRELRAMGINLNLAPVLDVNNNPVNPVIGVRSFGENPRMVAAMGTSAIRGYHEGEVLTAVKHFPGHGDTHVDSHVGLPSVTHDRKRLDAVELVPFREAIRGGADMIMTAHITFPAIDPAPGTPVTLSRRALTGLLREELGFQGVIITDDMEMGAIAKQFGTPQAAVRAIQAGADMVLVAHSLSAQRSAIAAVKQAVQSGKISKERIDESVRRILRLKAERLGKHAVAKQVYAYPDEAERMVGTPQAARQAEAVAARAVTLVQDPDRRLPLRPEWLPRVLVVSPEKPVALSRRLSDQGFRVETLGIDADPPVAERQRAVEKARVADAVIVGLTGAVLHPQQGALVRQLEETGKPVVALGLNTPYDVAVLLRNTTYLALYGSNTVSLDAGVKALTGRIPLRGRLPVSIPGRYPVGAGIHIDRMARPGR</sequence>
<reference evidence="7" key="1">
    <citation type="submission" date="2022-08" db="EMBL/GenBank/DDBJ databases">
        <title>Polycladomyces zharkentsis sp. nov., a novel thermophilic CMC and starch-degrading bacterium isolated from a geothermal spring in Kazakhstan.</title>
        <authorList>
            <person name="Mashzhan A."/>
            <person name="Kistaubaeva A."/>
            <person name="Javier-Lopez R."/>
            <person name="Birkeland N.-K."/>
        </authorList>
    </citation>
    <scope>NUCLEOTIDE SEQUENCE</scope>
    <source>
        <strain evidence="7">KSR 13</strain>
    </source>
</reference>
<evidence type="ECO:0000313" key="8">
    <source>
        <dbReference type="Proteomes" id="UP001174196"/>
    </source>
</evidence>
<dbReference type="Proteomes" id="UP001174196">
    <property type="component" value="Unassembled WGS sequence"/>
</dbReference>
<evidence type="ECO:0000256" key="2">
    <source>
        <dbReference type="ARBA" id="ARBA00005336"/>
    </source>
</evidence>
<keyword evidence="8" id="KW-1185">Reference proteome</keyword>
<feature type="domain" description="Glycoside hydrolase family 3 N-terminal" evidence="6">
    <location>
        <begin position="53"/>
        <end position="383"/>
    </location>
</feature>
<evidence type="ECO:0000259" key="6">
    <source>
        <dbReference type="Pfam" id="PF00933"/>
    </source>
</evidence>
<dbReference type="PRINTS" id="PR00133">
    <property type="entry name" value="GLHYDRLASE3"/>
</dbReference>
<dbReference type="PANTHER" id="PTHR30480">
    <property type="entry name" value="BETA-HEXOSAMINIDASE-RELATED"/>
    <property type="match status" value="1"/>
</dbReference>
<dbReference type="RefSeq" id="WP_301240439.1">
    <property type="nucleotide sequence ID" value="NZ_JANRHH010000054.1"/>
</dbReference>
<comment type="similarity">
    <text evidence="2">Belongs to the glycosyl hydrolase 3 family.</text>
</comment>
<dbReference type="InterPro" id="IPR050226">
    <property type="entry name" value="NagZ_Beta-hexosaminidase"/>
</dbReference>
<gene>
    <name evidence="7" type="primary">nagZ</name>
    <name evidence="7" type="ORF">NWF35_15925</name>
</gene>
<keyword evidence="5 7" id="KW-0326">Glycosidase</keyword>
<evidence type="ECO:0000256" key="1">
    <source>
        <dbReference type="ARBA" id="ARBA00001231"/>
    </source>
</evidence>
<dbReference type="PANTHER" id="PTHR30480:SF13">
    <property type="entry name" value="BETA-HEXOSAMINIDASE"/>
    <property type="match status" value="1"/>
</dbReference>
<dbReference type="Pfam" id="PF00933">
    <property type="entry name" value="Glyco_hydro_3"/>
    <property type="match status" value="1"/>
</dbReference>
<dbReference type="InterPro" id="IPR036962">
    <property type="entry name" value="Glyco_hydro_3_N_sf"/>
</dbReference>
<dbReference type="GO" id="GO:0004563">
    <property type="term" value="F:beta-N-acetylhexosaminidase activity"/>
    <property type="evidence" value="ECO:0007669"/>
    <property type="project" value="UniProtKB-EC"/>
</dbReference>
<dbReference type="SUPFAM" id="SSF51445">
    <property type="entry name" value="(Trans)glycosidases"/>
    <property type="match status" value="1"/>
</dbReference>
<keyword evidence="4 7" id="KW-0378">Hydrolase</keyword>
<dbReference type="InterPro" id="IPR017853">
    <property type="entry name" value="GH"/>
</dbReference>